<feature type="region of interest" description="Disordered" evidence="1">
    <location>
        <begin position="156"/>
        <end position="208"/>
    </location>
</feature>
<dbReference type="EMBL" id="JBJKFK010004426">
    <property type="protein sequence ID" value="KAL3308999.1"/>
    <property type="molecule type" value="Genomic_DNA"/>
</dbReference>
<feature type="compositionally biased region" description="Polar residues" evidence="1">
    <location>
        <begin position="182"/>
        <end position="191"/>
    </location>
</feature>
<organism evidence="3 4">
    <name type="scientific">Cichlidogyrus casuarinus</name>
    <dbReference type="NCBI Taxonomy" id="1844966"/>
    <lineage>
        <taxon>Eukaryota</taxon>
        <taxon>Metazoa</taxon>
        <taxon>Spiralia</taxon>
        <taxon>Lophotrochozoa</taxon>
        <taxon>Platyhelminthes</taxon>
        <taxon>Monogenea</taxon>
        <taxon>Monopisthocotylea</taxon>
        <taxon>Dactylogyridea</taxon>
        <taxon>Ancyrocephalidae</taxon>
        <taxon>Cichlidogyrus</taxon>
    </lineage>
</organism>
<name>A0ABD2PNB8_9PLAT</name>
<evidence type="ECO:0000313" key="4">
    <source>
        <dbReference type="Proteomes" id="UP001626550"/>
    </source>
</evidence>
<evidence type="ECO:0000256" key="1">
    <source>
        <dbReference type="SAM" id="MobiDB-lite"/>
    </source>
</evidence>
<keyword evidence="2" id="KW-0732">Signal</keyword>
<dbReference type="Proteomes" id="UP001626550">
    <property type="component" value="Unassembled WGS sequence"/>
</dbReference>
<dbReference type="AlphaFoldDB" id="A0ABD2PNB8"/>
<feature type="signal peptide" evidence="2">
    <location>
        <begin position="1"/>
        <end position="16"/>
    </location>
</feature>
<accession>A0ABD2PNB8</accession>
<sequence>MLTQLISLICILGVHCTASPPRRYTQDAMDEMVGIITKVLVRHKKDLWNLSPHFDSVFTYYSPQLSKIDLMISTHLPTVQKKEGCLQTTDQKMCQEAQSKKVPCREVTLRTDTEQDFGFEFPNEDEYNRETRLQLRFFYKDNPKCWLGSKSNLVLDSATQGDMPDEDETPPSSVPPTTDSTAGPSKRSQFYSPVLGQNMAGDSVISRK</sequence>
<evidence type="ECO:0000313" key="3">
    <source>
        <dbReference type="EMBL" id="KAL3308999.1"/>
    </source>
</evidence>
<protein>
    <submittedName>
        <fullName evidence="3">Uncharacterized protein</fullName>
    </submittedName>
</protein>
<comment type="caution">
    <text evidence="3">The sequence shown here is derived from an EMBL/GenBank/DDBJ whole genome shotgun (WGS) entry which is preliminary data.</text>
</comment>
<reference evidence="3 4" key="1">
    <citation type="submission" date="2024-11" db="EMBL/GenBank/DDBJ databases">
        <title>Adaptive evolution of stress response genes in parasites aligns with host niche diversity.</title>
        <authorList>
            <person name="Hahn C."/>
            <person name="Resl P."/>
        </authorList>
    </citation>
    <scope>NUCLEOTIDE SEQUENCE [LARGE SCALE GENOMIC DNA]</scope>
    <source>
        <strain evidence="3">EGGRZ-B1_66</strain>
        <tissue evidence="3">Body</tissue>
    </source>
</reference>
<evidence type="ECO:0000256" key="2">
    <source>
        <dbReference type="SAM" id="SignalP"/>
    </source>
</evidence>
<proteinExistence type="predicted"/>
<feature type="chain" id="PRO_5044878576" evidence="2">
    <location>
        <begin position="17"/>
        <end position="208"/>
    </location>
</feature>
<gene>
    <name evidence="3" type="ORF">Ciccas_012460</name>
</gene>
<keyword evidence="4" id="KW-1185">Reference proteome</keyword>